<keyword evidence="6" id="KW-0067">ATP-binding</keyword>
<comment type="caution">
    <text evidence="10">The sequence shown here is derived from an EMBL/GenBank/DDBJ whole genome shotgun (WGS) entry which is preliminary data.</text>
</comment>
<dbReference type="GO" id="GO:0005524">
    <property type="term" value="F:ATP binding"/>
    <property type="evidence" value="ECO:0007669"/>
    <property type="project" value="UniProtKB-KW"/>
</dbReference>
<dbReference type="PANTHER" id="PTHR10745">
    <property type="entry name" value="GLYCYL-TRNA SYNTHETASE/DNA POLYMERASE SUBUNIT GAMMA-2"/>
    <property type="match status" value="1"/>
</dbReference>
<evidence type="ECO:0000256" key="2">
    <source>
        <dbReference type="ARBA" id="ARBA00012829"/>
    </source>
</evidence>
<dbReference type="InterPro" id="IPR045864">
    <property type="entry name" value="aa-tRNA-synth_II/BPL/LPL"/>
</dbReference>
<dbReference type="NCBIfam" id="NF003211">
    <property type="entry name" value="PRK04173.1"/>
    <property type="match status" value="1"/>
</dbReference>
<dbReference type="NCBIfam" id="TIGR00389">
    <property type="entry name" value="glyS_dimeric"/>
    <property type="match status" value="1"/>
</dbReference>
<organism evidence="10 11">
    <name type="scientific">Mycoplasma phocimorsus</name>
    <dbReference type="NCBI Taxonomy" id="3045839"/>
    <lineage>
        <taxon>Bacteria</taxon>
        <taxon>Bacillati</taxon>
        <taxon>Mycoplasmatota</taxon>
        <taxon>Mollicutes</taxon>
        <taxon>Mycoplasmataceae</taxon>
        <taxon>Mycoplasma</taxon>
    </lineage>
</organism>
<keyword evidence="5" id="KW-0547">Nucleotide-binding</keyword>
<dbReference type="Pfam" id="PF03129">
    <property type="entry name" value="HGTP_anticodon"/>
    <property type="match status" value="1"/>
</dbReference>
<dbReference type="InterPro" id="IPR004154">
    <property type="entry name" value="Anticodon-bd"/>
</dbReference>
<evidence type="ECO:0000256" key="8">
    <source>
        <dbReference type="ARBA" id="ARBA00023146"/>
    </source>
</evidence>
<name>A0AAJ1PS73_9MOLU</name>
<dbReference type="InterPro" id="IPR006195">
    <property type="entry name" value="aa-tRNA-synth_II"/>
</dbReference>
<proteinExistence type="inferred from homology"/>
<dbReference type="EMBL" id="JASDDP010000015">
    <property type="protein sequence ID" value="MDJ1645758.1"/>
    <property type="molecule type" value="Genomic_DNA"/>
</dbReference>
<dbReference type="Gene3D" id="3.40.50.800">
    <property type="entry name" value="Anticodon-binding domain"/>
    <property type="match status" value="1"/>
</dbReference>
<dbReference type="InterPro" id="IPR027031">
    <property type="entry name" value="Gly-tRNA_synthase/POLG2"/>
</dbReference>
<keyword evidence="4 10" id="KW-0436">Ligase</keyword>
<evidence type="ECO:0000256" key="6">
    <source>
        <dbReference type="ARBA" id="ARBA00022840"/>
    </source>
</evidence>
<evidence type="ECO:0000256" key="1">
    <source>
        <dbReference type="ARBA" id="ARBA00008226"/>
    </source>
</evidence>
<evidence type="ECO:0000313" key="11">
    <source>
        <dbReference type="Proteomes" id="UP001224428"/>
    </source>
</evidence>
<reference evidence="10" key="1">
    <citation type="submission" date="2023-05" db="EMBL/GenBank/DDBJ databases">
        <title>Mycoplasma phocimorsus sp. nov., isolated from Scandinavian patients with seal finger or septic arthritis after contact with seals.</title>
        <authorList>
            <person name="Skafte-Holm A."/>
            <person name="Pedersen T.R."/>
            <person name="Froelund M."/>
            <person name="Stegger M."/>
            <person name="Qvortrup K."/>
            <person name="Michaels D.L."/>
            <person name="Brown D.R."/>
            <person name="Jensen J.S."/>
        </authorList>
    </citation>
    <scope>NUCLEOTIDE SEQUENCE</scope>
    <source>
        <strain evidence="10">M5725</strain>
    </source>
</reference>
<keyword evidence="11" id="KW-1185">Reference proteome</keyword>
<dbReference type="GO" id="GO:0005737">
    <property type="term" value="C:cytoplasm"/>
    <property type="evidence" value="ECO:0007669"/>
    <property type="project" value="InterPro"/>
</dbReference>
<evidence type="ECO:0000256" key="3">
    <source>
        <dbReference type="ARBA" id="ARBA00022490"/>
    </source>
</evidence>
<dbReference type="PROSITE" id="PS50862">
    <property type="entry name" value="AA_TRNA_LIGASE_II"/>
    <property type="match status" value="1"/>
</dbReference>
<comment type="similarity">
    <text evidence="1">Belongs to the class-II aminoacyl-tRNA synthetase family.</text>
</comment>
<protein>
    <recommendedName>
        <fullName evidence="2">glycine--tRNA ligase</fullName>
        <ecNumber evidence="2">6.1.1.14</ecNumber>
    </recommendedName>
</protein>
<dbReference type="Proteomes" id="UP001224428">
    <property type="component" value="Unassembled WGS sequence"/>
</dbReference>
<dbReference type="Gene3D" id="3.30.930.10">
    <property type="entry name" value="Bira Bifunctional Protein, Domain 2"/>
    <property type="match status" value="1"/>
</dbReference>
<dbReference type="SUPFAM" id="SSF55681">
    <property type="entry name" value="Class II aaRS and biotin synthetases"/>
    <property type="match status" value="1"/>
</dbReference>
<sequence length="446" mass="52019">MDNQSKNMNEIIAHLKQMGFVFQGSEIYGGLSNTWDYGHLGVILKENIYNYWKNRYVLKEKNNFLIDTKILMHPNVWKTSGHLDNFSDPLIENKINNKRYRADKLIEEYNKEINVEAMNDADMYNWIIKNIKVHENSKCEWLPIRKFNLMFETAQGVVEGSKSTIYLRPETAQGIFINFKNMQRATRAKLPMGIAQKGKSFRNEVTPGNFIFRTREFEQLELEIFCEEKNANAIFNKYIKKSWEFLTELGIKESSIKTRIHGKEELAHYSSATTDIEFNFPFGWGELMGIANRTNFDLTSHSKATGENLFYLNDENQKIFPHVIEPSIGLDRLMLAIICDAFETEGDRIILKFDKKIAPYKVAILPLTKKQSESAYKIYEELSSKGIPTIFDESGSIGKRYRRQDMIGTPICITYDYDSNDESVTLRDRDTMEQKRISIKDIYKYL</sequence>
<dbReference type="PRINTS" id="PR01043">
    <property type="entry name" value="TRNASYNTHGLY"/>
</dbReference>
<dbReference type="InterPro" id="IPR033731">
    <property type="entry name" value="GlyRS-like_core"/>
</dbReference>
<dbReference type="AlphaFoldDB" id="A0AAJ1PS73"/>
<dbReference type="RefSeq" id="WP_283827233.1">
    <property type="nucleotide sequence ID" value="NZ_JASDDP010000015.1"/>
</dbReference>
<gene>
    <name evidence="10" type="ORF">QLQ80_01475</name>
</gene>
<dbReference type="PANTHER" id="PTHR10745:SF8">
    <property type="entry name" value="DNA POLYMERASE SUBUNIT GAMMA-2, MITOCHONDRIAL"/>
    <property type="match status" value="1"/>
</dbReference>
<keyword evidence="8" id="KW-0030">Aminoacyl-tRNA synthetase</keyword>
<dbReference type="InterPro" id="IPR002314">
    <property type="entry name" value="aa-tRNA-synt_IIb"/>
</dbReference>
<keyword evidence="3" id="KW-0963">Cytoplasm</keyword>
<evidence type="ECO:0000256" key="5">
    <source>
        <dbReference type="ARBA" id="ARBA00022741"/>
    </source>
</evidence>
<evidence type="ECO:0000259" key="9">
    <source>
        <dbReference type="PROSITE" id="PS50862"/>
    </source>
</evidence>
<dbReference type="CDD" id="cd00774">
    <property type="entry name" value="GlyRS-like_core"/>
    <property type="match status" value="1"/>
</dbReference>
<dbReference type="GO" id="GO:0004820">
    <property type="term" value="F:glycine-tRNA ligase activity"/>
    <property type="evidence" value="ECO:0007669"/>
    <property type="project" value="UniProtKB-EC"/>
</dbReference>
<feature type="domain" description="Aminoacyl-transfer RNA synthetases class-II family profile" evidence="9">
    <location>
        <begin position="150"/>
        <end position="366"/>
    </location>
</feature>
<dbReference type="Pfam" id="PF00587">
    <property type="entry name" value="tRNA-synt_2b"/>
    <property type="match status" value="1"/>
</dbReference>
<dbReference type="SUPFAM" id="SSF52954">
    <property type="entry name" value="Class II aaRS ABD-related"/>
    <property type="match status" value="1"/>
</dbReference>
<dbReference type="EC" id="6.1.1.14" evidence="2"/>
<evidence type="ECO:0000256" key="7">
    <source>
        <dbReference type="ARBA" id="ARBA00022917"/>
    </source>
</evidence>
<dbReference type="InterPro" id="IPR002315">
    <property type="entry name" value="tRNA-synt_gly"/>
</dbReference>
<dbReference type="GO" id="GO:0006426">
    <property type="term" value="P:glycyl-tRNA aminoacylation"/>
    <property type="evidence" value="ECO:0007669"/>
    <property type="project" value="InterPro"/>
</dbReference>
<keyword evidence="7" id="KW-0648">Protein biosynthesis</keyword>
<dbReference type="InterPro" id="IPR036621">
    <property type="entry name" value="Anticodon-bd_dom_sf"/>
</dbReference>
<evidence type="ECO:0000313" key="10">
    <source>
        <dbReference type="EMBL" id="MDJ1645758.1"/>
    </source>
</evidence>
<accession>A0AAJ1PS73</accession>
<evidence type="ECO:0000256" key="4">
    <source>
        <dbReference type="ARBA" id="ARBA00022598"/>
    </source>
</evidence>